<keyword evidence="5" id="KW-1185">Reference proteome</keyword>
<keyword evidence="1" id="KW-0472">Membrane</keyword>
<accession>A0A5N5P622</accession>
<proteinExistence type="predicted"/>
<dbReference type="EMBL" id="VDCV01000001">
    <property type="protein sequence ID" value="KAB5574181.1"/>
    <property type="molecule type" value="Genomic_DNA"/>
</dbReference>
<gene>
    <name evidence="4" type="ORF">DKX38_001375</name>
</gene>
<dbReference type="InterPro" id="IPR056020">
    <property type="entry name" value="DUF7599"/>
</dbReference>
<keyword evidence="1" id="KW-1133">Transmembrane helix</keyword>
<evidence type="ECO:0000259" key="3">
    <source>
        <dbReference type="Pfam" id="PF24657"/>
    </source>
</evidence>
<protein>
    <submittedName>
        <fullName evidence="4">Uncharacterized protein</fullName>
    </submittedName>
</protein>
<name>A0A5N5P622_9ROSI</name>
<feature type="domain" description="DUF7599" evidence="2">
    <location>
        <begin position="48"/>
        <end position="87"/>
    </location>
</feature>
<dbReference type="Proteomes" id="UP000326939">
    <property type="component" value="Chromosome 1"/>
</dbReference>
<evidence type="ECO:0000313" key="4">
    <source>
        <dbReference type="EMBL" id="KAB5574181.1"/>
    </source>
</evidence>
<evidence type="ECO:0000259" key="2">
    <source>
        <dbReference type="Pfam" id="PF24538"/>
    </source>
</evidence>
<evidence type="ECO:0000313" key="5">
    <source>
        <dbReference type="Proteomes" id="UP000326939"/>
    </source>
</evidence>
<feature type="domain" description="DUF7646" evidence="3">
    <location>
        <begin position="88"/>
        <end position="133"/>
    </location>
</feature>
<keyword evidence="1" id="KW-0812">Transmembrane</keyword>
<organism evidence="4 5">
    <name type="scientific">Salix brachista</name>
    <dbReference type="NCBI Taxonomy" id="2182728"/>
    <lineage>
        <taxon>Eukaryota</taxon>
        <taxon>Viridiplantae</taxon>
        <taxon>Streptophyta</taxon>
        <taxon>Embryophyta</taxon>
        <taxon>Tracheophyta</taxon>
        <taxon>Spermatophyta</taxon>
        <taxon>Magnoliopsida</taxon>
        <taxon>eudicotyledons</taxon>
        <taxon>Gunneridae</taxon>
        <taxon>Pentapetalae</taxon>
        <taxon>rosids</taxon>
        <taxon>fabids</taxon>
        <taxon>Malpighiales</taxon>
        <taxon>Salicaceae</taxon>
        <taxon>Saliceae</taxon>
        <taxon>Salix</taxon>
    </lineage>
</organism>
<reference evidence="5" key="1">
    <citation type="journal article" date="2019" name="Gigascience">
        <title>De novo genome assembly of the endangered Acer yangbiense, a plant species with extremely small populations endemic to Yunnan Province, China.</title>
        <authorList>
            <person name="Yang J."/>
            <person name="Wariss H.M."/>
            <person name="Tao L."/>
            <person name="Zhang R."/>
            <person name="Yun Q."/>
            <person name="Hollingsworth P."/>
            <person name="Dao Z."/>
            <person name="Luo G."/>
            <person name="Guo H."/>
            <person name="Ma Y."/>
            <person name="Sun W."/>
        </authorList>
    </citation>
    <scope>NUCLEOTIDE SEQUENCE [LARGE SCALE GENOMIC DNA]</scope>
    <source>
        <strain evidence="5">cv. br00</strain>
    </source>
</reference>
<comment type="caution">
    <text evidence="4">The sequence shown here is derived from an EMBL/GenBank/DDBJ whole genome shotgun (WGS) entry which is preliminary data.</text>
</comment>
<feature type="transmembrane region" description="Helical" evidence="1">
    <location>
        <begin position="193"/>
        <end position="213"/>
    </location>
</feature>
<dbReference type="Pfam" id="PF24538">
    <property type="entry name" value="DUF7599"/>
    <property type="match status" value="1"/>
</dbReference>
<dbReference type="InterPro" id="IPR056063">
    <property type="entry name" value="DUF7646"/>
</dbReference>
<dbReference type="Pfam" id="PF24657">
    <property type="entry name" value="DUF7646"/>
    <property type="match status" value="1"/>
</dbReference>
<evidence type="ECO:0000256" key="1">
    <source>
        <dbReference type="SAM" id="Phobius"/>
    </source>
</evidence>
<sequence>MDKPAINTFSSIHRSWERHAVCDELEKAILMILNYADFSVIEAPCHFRDIKQGLGYSGTKGHRTWRNVRYCVVSLRSFEAKVDGKVATTRLGLDDKKRNYPLFENMFGMHRQGDINRRTLEYRVWTSGNSNSNTTNAVLCKSKTVLGENNIFDLNTINIDVPGRPDEDYPLFENMMVKSFQSFMSLEAYTKRFPVAFPVNVLLANSFSVWWLCKKRYSF</sequence>
<dbReference type="AlphaFoldDB" id="A0A5N5P622"/>